<evidence type="ECO:0000313" key="2">
    <source>
        <dbReference type="Proteomes" id="UP000494119"/>
    </source>
</evidence>
<proteinExistence type="predicted"/>
<evidence type="ECO:0000313" key="1">
    <source>
        <dbReference type="EMBL" id="CAB3808118.1"/>
    </source>
</evidence>
<accession>A0A6J5GWA0</accession>
<name>A0A6J5GWA0_9BURK</name>
<dbReference type="RefSeq" id="WP_175198134.1">
    <property type="nucleotide sequence ID" value="NZ_CADIKL010000057.1"/>
</dbReference>
<dbReference type="EMBL" id="CADIKL010000057">
    <property type="protein sequence ID" value="CAB3808118.1"/>
    <property type="molecule type" value="Genomic_DNA"/>
</dbReference>
<sequence>MRDLYTSHAAALRNALRHTVERGGQSSLAVLHQGVPSAYTLTGGRRDRAGLRAAYAQVSTLYSRSACRTSPAALPSGAVFKPVRIFADVAIAGASVSPGPTHLANVLHPQQ</sequence>
<gene>
    <name evidence="1" type="ORF">LMG28688_06692</name>
</gene>
<dbReference type="AlphaFoldDB" id="A0A6J5GWA0"/>
<protein>
    <submittedName>
        <fullName evidence="1">Uncharacterized protein</fullName>
    </submittedName>
</protein>
<reference evidence="1 2" key="1">
    <citation type="submission" date="2020-04" db="EMBL/GenBank/DDBJ databases">
        <authorList>
            <person name="De Canck E."/>
        </authorList>
    </citation>
    <scope>NUCLEOTIDE SEQUENCE [LARGE SCALE GENOMIC DNA]</scope>
    <source>
        <strain evidence="1 2">LMG 28688</strain>
    </source>
</reference>
<dbReference type="Proteomes" id="UP000494119">
    <property type="component" value="Unassembled WGS sequence"/>
</dbReference>
<organism evidence="1 2">
    <name type="scientific">Paraburkholderia caffeinitolerans</name>
    <dbReference type="NCBI Taxonomy" id="1723730"/>
    <lineage>
        <taxon>Bacteria</taxon>
        <taxon>Pseudomonadati</taxon>
        <taxon>Pseudomonadota</taxon>
        <taxon>Betaproteobacteria</taxon>
        <taxon>Burkholderiales</taxon>
        <taxon>Burkholderiaceae</taxon>
        <taxon>Paraburkholderia</taxon>
    </lineage>
</organism>
<keyword evidence="2" id="KW-1185">Reference proteome</keyword>